<sequence length="210" mass="23986">MDYPEAKQYWRMTMAFDQTELYKLIPLMSEGNKQAFDQFYDSTVSLTFSVIMKITVNKQLAEEVASDVYIQVWQTAKKYDADLAAPMTWVLMIARCRAIDALRREKSATRNQLPLIEDYDVADEDELGPLTKALEGEKKAKLKRLLGSLSKSERQMIMLAFYQDMSHREISLRTGKPLGSVKTTLRRAQKLLRSGLKVATPLAYDTEVTG</sequence>
<evidence type="ECO:0000256" key="1">
    <source>
        <dbReference type="ARBA" id="ARBA00010641"/>
    </source>
</evidence>
<evidence type="ECO:0000313" key="7">
    <source>
        <dbReference type="EMBL" id="PWQ95689.1"/>
    </source>
</evidence>
<feature type="domain" description="RNA polymerase sigma-70 region 2" evidence="5">
    <location>
        <begin position="40"/>
        <end position="106"/>
    </location>
</feature>
<dbReference type="PANTHER" id="PTHR43133">
    <property type="entry name" value="RNA POLYMERASE ECF-TYPE SIGMA FACTO"/>
    <property type="match status" value="1"/>
</dbReference>
<dbReference type="AlphaFoldDB" id="A0A317CBF4"/>
<name>A0A317CBF4_9GAMM</name>
<dbReference type="Gene3D" id="1.10.10.10">
    <property type="entry name" value="Winged helix-like DNA-binding domain superfamily/Winged helix DNA-binding domain"/>
    <property type="match status" value="1"/>
</dbReference>
<dbReference type="InterPro" id="IPR013249">
    <property type="entry name" value="RNA_pol_sigma70_r4_t2"/>
</dbReference>
<dbReference type="CDD" id="cd06171">
    <property type="entry name" value="Sigma70_r4"/>
    <property type="match status" value="1"/>
</dbReference>
<dbReference type="InterPro" id="IPR013324">
    <property type="entry name" value="RNA_pol_sigma_r3/r4-like"/>
</dbReference>
<evidence type="ECO:0000256" key="3">
    <source>
        <dbReference type="ARBA" id="ARBA00023082"/>
    </source>
</evidence>
<evidence type="ECO:0000259" key="5">
    <source>
        <dbReference type="Pfam" id="PF04542"/>
    </source>
</evidence>
<dbReference type="InterPro" id="IPR007627">
    <property type="entry name" value="RNA_pol_sigma70_r2"/>
</dbReference>
<dbReference type="InterPro" id="IPR013325">
    <property type="entry name" value="RNA_pol_sigma_r2"/>
</dbReference>
<dbReference type="SUPFAM" id="SSF88659">
    <property type="entry name" value="Sigma3 and sigma4 domains of RNA polymerase sigma factors"/>
    <property type="match status" value="1"/>
</dbReference>
<gene>
    <name evidence="7" type="ORF">DKT75_11690</name>
</gene>
<keyword evidence="8" id="KW-1185">Reference proteome</keyword>
<dbReference type="EMBL" id="QGKL01000032">
    <property type="protein sequence ID" value="PWQ95689.1"/>
    <property type="molecule type" value="Genomic_DNA"/>
</dbReference>
<organism evidence="7 8">
    <name type="scientific">Leucothrix arctica</name>
    <dbReference type="NCBI Taxonomy" id="1481894"/>
    <lineage>
        <taxon>Bacteria</taxon>
        <taxon>Pseudomonadati</taxon>
        <taxon>Pseudomonadota</taxon>
        <taxon>Gammaproteobacteria</taxon>
        <taxon>Thiotrichales</taxon>
        <taxon>Thiotrichaceae</taxon>
        <taxon>Leucothrix</taxon>
    </lineage>
</organism>
<dbReference type="Proteomes" id="UP000245506">
    <property type="component" value="Unassembled WGS sequence"/>
</dbReference>
<feature type="domain" description="RNA polymerase sigma factor 70 region 4 type 2" evidence="6">
    <location>
        <begin position="141"/>
        <end position="190"/>
    </location>
</feature>
<evidence type="ECO:0000259" key="6">
    <source>
        <dbReference type="Pfam" id="PF08281"/>
    </source>
</evidence>
<evidence type="ECO:0000256" key="2">
    <source>
        <dbReference type="ARBA" id="ARBA00023015"/>
    </source>
</evidence>
<keyword evidence="3" id="KW-0731">Sigma factor</keyword>
<comment type="caution">
    <text evidence="7">The sequence shown here is derived from an EMBL/GenBank/DDBJ whole genome shotgun (WGS) entry which is preliminary data.</text>
</comment>
<proteinExistence type="inferred from homology"/>
<dbReference type="Pfam" id="PF08281">
    <property type="entry name" value="Sigma70_r4_2"/>
    <property type="match status" value="1"/>
</dbReference>
<dbReference type="PANTHER" id="PTHR43133:SF66">
    <property type="entry name" value="ECF RNA POLYMERASE SIGMA FACTOR SIGK"/>
    <property type="match status" value="1"/>
</dbReference>
<dbReference type="NCBIfam" id="TIGR02937">
    <property type="entry name" value="sigma70-ECF"/>
    <property type="match status" value="1"/>
</dbReference>
<dbReference type="Pfam" id="PF04542">
    <property type="entry name" value="Sigma70_r2"/>
    <property type="match status" value="1"/>
</dbReference>
<dbReference type="InterPro" id="IPR036388">
    <property type="entry name" value="WH-like_DNA-bd_sf"/>
</dbReference>
<protein>
    <recommendedName>
        <fullName evidence="9">RNA polymerase subunit sigma-24</fullName>
    </recommendedName>
</protein>
<dbReference type="GO" id="GO:0003677">
    <property type="term" value="F:DNA binding"/>
    <property type="evidence" value="ECO:0007669"/>
    <property type="project" value="InterPro"/>
</dbReference>
<dbReference type="InterPro" id="IPR039425">
    <property type="entry name" value="RNA_pol_sigma-70-like"/>
</dbReference>
<keyword evidence="4" id="KW-0804">Transcription</keyword>
<reference evidence="7 8" key="1">
    <citation type="submission" date="2018-05" db="EMBL/GenBank/DDBJ databases">
        <title>Leucothrix arctica sp. nov., isolated from Arctic seawater.</title>
        <authorList>
            <person name="Choi A."/>
            <person name="Baek K."/>
        </authorList>
    </citation>
    <scope>NUCLEOTIDE SEQUENCE [LARGE SCALE GENOMIC DNA]</scope>
    <source>
        <strain evidence="7 8">IMCC9719</strain>
    </source>
</reference>
<comment type="similarity">
    <text evidence="1">Belongs to the sigma-70 factor family. ECF subfamily.</text>
</comment>
<dbReference type="Gene3D" id="1.10.1740.10">
    <property type="match status" value="1"/>
</dbReference>
<keyword evidence="2" id="KW-0805">Transcription regulation</keyword>
<dbReference type="SUPFAM" id="SSF88946">
    <property type="entry name" value="Sigma2 domain of RNA polymerase sigma factors"/>
    <property type="match status" value="1"/>
</dbReference>
<dbReference type="GO" id="GO:0006352">
    <property type="term" value="P:DNA-templated transcription initiation"/>
    <property type="evidence" value="ECO:0007669"/>
    <property type="project" value="InterPro"/>
</dbReference>
<dbReference type="GO" id="GO:0016987">
    <property type="term" value="F:sigma factor activity"/>
    <property type="evidence" value="ECO:0007669"/>
    <property type="project" value="UniProtKB-KW"/>
</dbReference>
<accession>A0A317CBF4</accession>
<evidence type="ECO:0008006" key="9">
    <source>
        <dbReference type="Google" id="ProtNLM"/>
    </source>
</evidence>
<evidence type="ECO:0000256" key="4">
    <source>
        <dbReference type="ARBA" id="ARBA00023163"/>
    </source>
</evidence>
<evidence type="ECO:0000313" key="8">
    <source>
        <dbReference type="Proteomes" id="UP000245506"/>
    </source>
</evidence>
<dbReference type="InterPro" id="IPR014284">
    <property type="entry name" value="RNA_pol_sigma-70_dom"/>
</dbReference>